<keyword evidence="13" id="KW-1015">Disulfide bond</keyword>
<proteinExistence type="predicted"/>
<dbReference type="Proteomes" id="UP000887567">
    <property type="component" value="Unplaced"/>
</dbReference>
<keyword evidence="10" id="KW-1133">Transmembrane helix</keyword>
<evidence type="ECO:0000256" key="14">
    <source>
        <dbReference type="ARBA" id="ARBA00023170"/>
    </source>
</evidence>
<evidence type="ECO:0000256" key="8">
    <source>
        <dbReference type="ARBA" id="ARBA00022777"/>
    </source>
</evidence>
<dbReference type="KEGG" id="epa:110254095"/>
<keyword evidence="4" id="KW-0808">Transferase</keyword>
<sequence>MWTCFIAVSILAVSGLTAYIYPTREDAARFSMFRTTHNYILDGYTFRKEQSTSILECAHLCLTEYRCLSFNFHHTFGGQIVSCHLNNRTAQSADMWFFVVYKGCTYGELQNLTEPGLIYPREPKPVLEFTFTSLGAVGESGSTSTFGYNGTSLQDSVLLESGKQQWTVPKTTKYIIEGYGASGADGRCQNPSLLCHKGGLGAKITGTFHLTKGIILKILVGQKGSLDPGYVFAGGGGGGTFVINSNDSTVLIVAGGGGGGGKPGVNYQDGDPGQAGNNGSRCGGANGMGGRLCSVDRSLLCGSGAGYRGDGEVKQFVKAMAYVNGGTGGNGITSDLAVGGFGGGGYAMDHAGGGGGYSGGGYFGNITMGTAGGGGSYNSGSLQENKSGIHKGDGKVTIKAV</sequence>
<comment type="subcellular location">
    <subcellularLocation>
        <location evidence="1">Cell membrane</location>
        <topology evidence="1">Single-pass type I membrane protein</topology>
    </subcellularLocation>
</comment>
<dbReference type="Gene3D" id="3.50.4.10">
    <property type="entry name" value="Hepatocyte Growth Factor"/>
    <property type="match status" value="1"/>
</dbReference>
<evidence type="ECO:0000256" key="12">
    <source>
        <dbReference type="ARBA" id="ARBA00023137"/>
    </source>
</evidence>
<keyword evidence="5" id="KW-0812">Transmembrane</keyword>
<dbReference type="SUPFAM" id="SSF57414">
    <property type="entry name" value="Hairpin loop containing domain-like"/>
    <property type="match status" value="1"/>
</dbReference>
<dbReference type="PANTHER" id="PTHR31535">
    <property type="match status" value="1"/>
</dbReference>
<dbReference type="Pfam" id="PF00024">
    <property type="entry name" value="PAN_1"/>
    <property type="match status" value="1"/>
</dbReference>
<dbReference type="PANTHER" id="PTHR31535:SF3">
    <property type="entry name" value="REGULATORY PROTEIN ZESTE"/>
    <property type="match status" value="1"/>
</dbReference>
<dbReference type="EnsemblMetazoa" id="XM_021061051.2">
    <property type="protein sequence ID" value="XP_020916710.2"/>
    <property type="gene ID" value="LOC110254095"/>
</dbReference>
<evidence type="ECO:0000256" key="15">
    <source>
        <dbReference type="ARBA" id="ARBA00023180"/>
    </source>
</evidence>
<dbReference type="EC" id="2.7.10.1" evidence="2"/>
<dbReference type="AlphaFoldDB" id="A0A913YA98"/>
<feature type="chain" id="PRO_5036790163" description="receptor protein-tyrosine kinase" evidence="16">
    <location>
        <begin position="19"/>
        <end position="401"/>
    </location>
</feature>
<evidence type="ECO:0000256" key="2">
    <source>
        <dbReference type="ARBA" id="ARBA00011902"/>
    </source>
</evidence>
<dbReference type="GeneID" id="110254095"/>
<keyword evidence="9" id="KW-0067">ATP-binding</keyword>
<organism evidence="18 19">
    <name type="scientific">Exaiptasia diaphana</name>
    <name type="common">Tropical sea anemone</name>
    <name type="synonym">Aiptasia pulchella</name>
    <dbReference type="NCBI Taxonomy" id="2652724"/>
    <lineage>
        <taxon>Eukaryota</taxon>
        <taxon>Metazoa</taxon>
        <taxon>Cnidaria</taxon>
        <taxon>Anthozoa</taxon>
        <taxon>Hexacorallia</taxon>
        <taxon>Actiniaria</taxon>
        <taxon>Aiptasiidae</taxon>
        <taxon>Exaiptasia</taxon>
    </lineage>
</organism>
<reference evidence="18" key="1">
    <citation type="submission" date="2022-11" db="UniProtKB">
        <authorList>
            <consortium name="EnsemblMetazoa"/>
        </authorList>
    </citation>
    <scope>IDENTIFICATION</scope>
</reference>
<evidence type="ECO:0000259" key="17">
    <source>
        <dbReference type="PROSITE" id="PS50948"/>
    </source>
</evidence>
<keyword evidence="8" id="KW-0418">Kinase</keyword>
<keyword evidence="15" id="KW-0325">Glycoprotein</keyword>
<evidence type="ECO:0000256" key="5">
    <source>
        <dbReference type="ARBA" id="ARBA00022692"/>
    </source>
</evidence>
<feature type="domain" description="Apple" evidence="17">
    <location>
        <begin position="28"/>
        <end position="104"/>
    </location>
</feature>
<feature type="signal peptide" evidence="16">
    <location>
        <begin position="1"/>
        <end position="18"/>
    </location>
</feature>
<dbReference type="Pfam" id="PF12810">
    <property type="entry name" value="ALK_LTK_GRD"/>
    <property type="match status" value="1"/>
</dbReference>
<evidence type="ECO:0000256" key="16">
    <source>
        <dbReference type="SAM" id="SignalP"/>
    </source>
</evidence>
<dbReference type="InterPro" id="IPR003609">
    <property type="entry name" value="Pan_app"/>
</dbReference>
<evidence type="ECO:0000313" key="19">
    <source>
        <dbReference type="Proteomes" id="UP000887567"/>
    </source>
</evidence>
<evidence type="ECO:0000256" key="9">
    <source>
        <dbReference type="ARBA" id="ARBA00022840"/>
    </source>
</evidence>
<keyword evidence="19" id="KW-1185">Reference proteome</keyword>
<keyword evidence="3" id="KW-1003">Cell membrane</keyword>
<evidence type="ECO:0000313" key="18">
    <source>
        <dbReference type="EnsemblMetazoa" id="XP_020916710.2"/>
    </source>
</evidence>
<keyword evidence="12" id="KW-0829">Tyrosine-protein kinase</keyword>
<name>A0A913YA98_EXADI</name>
<evidence type="ECO:0000256" key="1">
    <source>
        <dbReference type="ARBA" id="ARBA00004251"/>
    </source>
</evidence>
<keyword evidence="11" id="KW-0472">Membrane</keyword>
<accession>A0A913YA98</accession>
<evidence type="ECO:0000256" key="7">
    <source>
        <dbReference type="ARBA" id="ARBA00022741"/>
    </source>
</evidence>
<keyword evidence="7" id="KW-0547">Nucleotide-binding</keyword>
<dbReference type="OrthoDB" id="5988945at2759"/>
<evidence type="ECO:0000256" key="4">
    <source>
        <dbReference type="ARBA" id="ARBA00022679"/>
    </source>
</evidence>
<keyword evidence="14" id="KW-0675">Receptor</keyword>
<protein>
    <recommendedName>
        <fullName evidence="2">receptor protein-tyrosine kinase</fullName>
        <ecNumber evidence="2">2.7.10.1</ecNumber>
    </recommendedName>
</protein>
<dbReference type="RefSeq" id="XP_020916710.2">
    <property type="nucleotide sequence ID" value="XM_021061051.2"/>
</dbReference>
<evidence type="ECO:0000256" key="13">
    <source>
        <dbReference type="ARBA" id="ARBA00023157"/>
    </source>
</evidence>
<evidence type="ECO:0000256" key="10">
    <source>
        <dbReference type="ARBA" id="ARBA00022989"/>
    </source>
</evidence>
<dbReference type="GO" id="GO:0004714">
    <property type="term" value="F:transmembrane receptor protein tyrosine kinase activity"/>
    <property type="evidence" value="ECO:0007669"/>
    <property type="project" value="UniProtKB-EC"/>
</dbReference>
<evidence type="ECO:0000256" key="11">
    <source>
        <dbReference type="ARBA" id="ARBA00023136"/>
    </source>
</evidence>
<dbReference type="InterPro" id="IPR055163">
    <property type="entry name" value="ALK/LTK-like_GRD"/>
</dbReference>
<keyword evidence="6 16" id="KW-0732">Signal</keyword>
<dbReference type="GO" id="GO:0005886">
    <property type="term" value="C:plasma membrane"/>
    <property type="evidence" value="ECO:0007669"/>
    <property type="project" value="UniProtKB-SubCell"/>
</dbReference>
<dbReference type="GO" id="GO:0005524">
    <property type="term" value="F:ATP binding"/>
    <property type="evidence" value="ECO:0007669"/>
    <property type="project" value="UniProtKB-KW"/>
</dbReference>
<evidence type="ECO:0000256" key="6">
    <source>
        <dbReference type="ARBA" id="ARBA00022729"/>
    </source>
</evidence>
<evidence type="ECO:0000256" key="3">
    <source>
        <dbReference type="ARBA" id="ARBA00022475"/>
    </source>
</evidence>
<dbReference type="PROSITE" id="PS50948">
    <property type="entry name" value="PAN"/>
    <property type="match status" value="1"/>
</dbReference>